<dbReference type="InterPro" id="IPR000742">
    <property type="entry name" value="EGF"/>
</dbReference>
<comment type="caution">
    <text evidence="1">Lacks conserved residue(s) required for the propagation of feature annotation.</text>
</comment>
<dbReference type="EMBL" id="BLLK01000032">
    <property type="protein sequence ID" value="GFH49115.1"/>
    <property type="molecule type" value="Genomic_DNA"/>
</dbReference>
<dbReference type="Gene3D" id="2.10.25.10">
    <property type="entry name" value="Laminin"/>
    <property type="match status" value="1"/>
</dbReference>
<keyword evidence="1" id="KW-0245">EGF-like domain</keyword>
<comment type="caution">
    <text evidence="3">The sequence shown here is derived from an EMBL/GenBank/DDBJ whole genome shotgun (WGS) entry which is preliminary data.</text>
</comment>
<dbReference type="SMART" id="SM00181">
    <property type="entry name" value="EGF"/>
    <property type="match status" value="2"/>
</dbReference>
<reference evidence="3 4" key="1">
    <citation type="journal article" date="2021" name="Sci. Rep.">
        <title>The genome of the diatom Chaetoceros tenuissimus carries an ancient integrated fragment of an extant virus.</title>
        <authorList>
            <person name="Hongo Y."/>
            <person name="Kimura K."/>
            <person name="Takaki Y."/>
            <person name="Yoshida Y."/>
            <person name="Baba S."/>
            <person name="Kobayashi G."/>
            <person name="Nagasaki K."/>
            <person name="Hano T."/>
            <person name="Tomaru Y."/>
        </authorList>
    </citation>
    <scope>NUCLEOTIDE SEQUENCE [LARGE SCALE GENOMIC DNA]</scope>
    <source>
        <strain evidence="3 4">NIES-3715</strain>
    </source>
</reference>
<dbReference type="PROSITE" id="PS01186">
    <property type="entry name" value="EGF_2"/>
    <property type="match status" value="1"/>
</dbReference>
<sequence>MKFKLLEYTLFLSPPLFNGIAYGIDFHTIRGAPEALMTLNRKEMKNDSNADSCISRDVTDLPPKFAFHNEGRGGWNKFWRRGGDEKNNGSMKSTKTRSLQEIGSTCSEGSTDCTSTYCVNNKCAANDGTTGSDCSENDDCVSNICGPGGQCAECSSDDDCLSEGSICINTDVYGVCTDKANGSACSDDDHCLSGLCGDDDLCKACESGSDCSSNFCVNNKCAANDGTVGASCSDDDDCLSSKCGEDDTCAPHSITDLGLEKVPLTGIDCTSVDDIIPTAVDWQGKWIGNGSTDTIVKITPTLSNINRFLAHAYIGTDTLKYCKMVLFQIERDTATNVCSYKPLAGKYGPANQECSVKGPYCTFLGGECTALVGDNDSNGYGIVALDYEYKTATESQTDTCADDFTATTTDFLCTEDRDNGDVCVADSDCESGLCGADGMCKGEDGSNCAQKTDCKSNLCGADDLCQACVSGSDCKVSGLNYCVDGVCTDGEVGTVCSSGSDHCDSGFCVGNICTTGDNDADCASGDDCKSSYCVNNFCRSGLIGATCSSDSHCQSKYCQSTKCANPPPPDPCKNNPCGPGQKCDITSETNYSCTCTTTFVLTHDSKGRQKCVCKDGVTTLGNMNRCECVKEGMLWSDQEADCKCPSGEEWSDEDFKCVETNPCTNMVCGDNETCDSSTGECSCNDGYEHLDGTCVIAESGDPDCQDDATFTFVRVLKDGTTKTTPCSWFTWNPNQNRIDRRRFKFCYDKKPACDEPSEIGSKCMEACGFCDDSNVSTCATFASKCTDDPNFRFPMKWNPNKTKGCSWITKPWKPNKVAKRRSLYCSQNYILKKCPVACNRKLCV</sequence>
<evidence type="ECO:0000313" key="4">
    <source>
        <dbReference type="Proteomes" id="UP001054902"/>
    </source>
</evidence>
<proteinExistence type="predicted"/>
<dbReference type="PROSITE" id="PS50026">
    <property type="entry name" value="EGF_3"/>
    <property type="match status" value="1"/>
</dbReference>
<protein>
    <recommendedName>
        <fullName evidence="2">EGF-like domain-containing protein</fullName>
    </recommendedName>
</protein>
<keyword evidence="4" id="KW-1185">Reference proteome</keyword>
<dbReference type="Proteomes" id="UP001054902">
    <property type="component" value="Unassembled WGS sequence"/>
</dbReference>
<evidence type="ECO:0000259" key="2">
    <source>
        <dbReference type="PROSITE" id="PS50026"/>
    </source>
</evidence>
<gene>
    <name evidence="3" type="ORF">CTEN210_05591</name>
</gene>
<dbReference type="AlphaFoldDB" id="A0AAD3H3L1"/>
<feature type="domain" description="EGF-like" evidence="2">
    <location>
        <begin position="568"/>
        <end position="605"/>
    </location>
</feature>
<organism evidence="3 4">
    <name type="scientific">Chaetoceros tenuissimus</name>
    <dbReference type="NCBI Taxonomy" id="426638"/>
    <lineage>
        <taxon>Eukaryota</taxon>
        <taxon>Sar</taxon>
        <taxon>Stramenopiles</taxon>
        <taxon>Ochrophyta</taxon>
        <taxon>Bacillariophyta</taxon>
        <taxon>Coscinodiscophyceae</taxon>
        <taxon>Chaetocerotophycidae</taxon>
        <taxon>Chaetocerotales</taxon>
        <taxon>Chaetocerotaceae</taxon>
        <taxon>Chaetoceros</taxon>
    </lineage>
</organism>
<accession>A0AAD3H3L1</accession>
<evidence type="ECO:0000313" key="3">
    <source>
        <dbReference type="EMBL" id="GFH49115.1"/>
    </source>
</evidence>
<name>A0AAD3H3L1_9STRA</name>
<evidence type="ECO:0000256" key="1">
    <source>
        <dbReference type="PROSITE-ProRule" id="PRU00076"/>
    </source>
</evidence>